<dbReference type="Proteomes" id="UP000649799">
    <property type="component" value="Unassembled WGS sequence"/>
</dbReference>
<reference evidence="7 8" key="1">
    <citation type="submission" date="2020-03" db="EMBL/GenBank/DDBJ databases">
        <title>Cyclobacterium plantarum sp. nov., a marine bacterium isolated from a coastal-marine wetland.</title>
        <authorList>
            <person name="Sanchez-Porro C."/>
            <person name="Ventosa A."/>
            <person name="Amoozegar M."/>
        </authorList>
    </citation>
    <scope>NUCLEOTIDE SEQUENCE [LARGE SCALE GENOMIC DNA]</scope>
    <source>
        <strain evidence="7 8">GBPx2</strain>
    </source>
</reference>
<feature type="transmembrane region" description="Helical" evidence="6">
    <location>
        <begin position="83"/>
        <end position="104"/>
    </location>
</feature>
<dbReference type="Pfam" id="PF13440">
    <property type="entry name" value="Polysacc_synt_3"/>
    <property type="match status" value="1"/>
</dbReference>
<comment type="caution">
    <text evidence="7">The sequence shown here is derived from an EMBL/GenBank/DDBJ whole genome shotgun (WGS) entry which is preliminary data.</text>
</comment>
<accession>A0ABX0HD19</accession>
<dbReference type="PANTHER" id="PTHR30250">
    <property type="entry name" value="PST FAMILY PREDICTED COLANIC ACID TRANSPORTER"/>
    <property type="match status" value="1"/>
</dbReference>
<gene>
    <name evidence="7" type="ORF">G9Q97_15590</name>
</gene>
<keyword evidence="2" id="KW-1003">Cell membrane</keyword>
<evidence type="ECO:0000313" key="7">
    <source>
        <dbReference type="EMBL" id="NHE58234.1"/>
    </source>
</evidence>
<feature type="transmembrane region" description="Helical" evidence="6">
    <location>
        <begin position="43"/>
        <end position="62"/>
    </location>
</feature>
<feature type="transmembrane region" description="Helical" evidence="6">
    <location>
        <begin position="20"/>
        <end position="37"/>
    </location>
</feature>
<evidence type="ECO:0000256" key="6">
    <source>
        <dbReference type="SAM" id="Phobius"/>
    </source>
</evidence>
<evidence type="ECO:0000256" key="2">
    <source>
        <dbReference type="ARBA" id="ARBA00022475"/>
    </source>
</evidence>
<feature type="transmembrane region" description="Helical" evidence="6">
    <location>
        <begin position="391"/>
        <end position="409"/>
    </location>
</feature>
<proteinExistence type="predicted"/>
<keyword evidence="8" id="KW-1185">Reference proteome</keyword>
<feature type="transmembrane region" description="Helical" evidence="6">
    <location>
        <begin position="146"/>
        <end position="168"/>
    </location>
</feature>
<evidence type="ECO:0000256" key="1">
    <source>
        <dbReference type="ARBA" id="ARBA00004651"/>
    </source>
</evidence>
<dbReference type="RefSeq" id="WP_166148417.1">
    <property type="nucleotide sequence ID" value="NZ_JAANYN010000006.1"/>
</dbReference>
<feature type="transmembrane region" description="Helical" evidence="6">
    <location>
        <begin position="365"/>
        <end position="385"/>
    </location>
</feature>
<name>A0ABX0HD19_9BACT</name>
<keyword evidence="3 6" id="KW-0812">Transmembrane</keyword>
<evidence type="ECO:0000256" key="3">
    <source>
        <dbReference type="ARBA" id="ARBA00022692"/>
    </source>
</evidence>
<evidence type="ECO:0000313" key="8">
    <source>
        <dbReference type="Proteomes" id="UP000649799"/>
    </source>
</evidence>
<comment type="subcellular location">
    <subcellularLocation>
        <location evidence="1">Cell membrane</location>
        <topology evidence="1">Multi-pass membrane protein</topology>
    </subcellularLocation>
</comment>
<dbReference type="PANTHER" id="PTHR30250:SF11">
    <property type="entry name" value="O-ANTIGEN TRANSPORTER-RELATED"/>
    <property type="match status" value="1"/>
</dbReference>
<evidence type="ECO:0000256" key="4">
    <source>
        <dbReference type="ARBA" id="ARBA00022989"/>
    </source>
</evidence>
<sequence>MKDKKYWLSSGFYTMMHRGVDFLLGFIGFMLLVRIISPEDFGVWVLLTTIVSIIDMARNGFIQNGLIKYFVGKNPGVQAKIQTAAIWLNTSLSILIFLIIWLLASPLAKLLNAPDLAEILIIYSWVIPVLVFHTHNLVLMQASYDFKAYFFAGISKSLPFFLVILLAYMNFFELSLKSLAWYQNGAFLLASLMSAYQVRKYFSLRSKVRPYWLIKLFHFGKYVFGTNLVSMLTNSLDKFLLGALLSPVQVAMANTAGRVMNMVEIPVNSIASISYPKAAEAHDKKDSEEVGRLYEKTLGMMLALTVPFWLFCLVFAHYIILFIAGESYLNAVPFLRIMVFLALIKPFDRQSGVFLDAIGKPFYNMIMVFGTFVYGVGLSWLFIQWTGLQGAAYGLVISIFITVLIKNFILSRYIDIHIWACWAQAAKNYLRAFEEAKKRIGKKLH</sequence>
<organism evidence="7 8">
    <name type="scientific">Cyclobacterium plantarum</name>
    <dbReference type="NCBI Taxonomy" id="2716263"/>
    <lineage>
        <taxon>Bacteria</taxon>
        <taxon>Pseudomonadati</taxon>
        <taxon>Bacteroidota</taxon>
        <taxon>Cytophagia</taxon>
        <taxon>Cytophagales</taxon>
        <taxon>Cyclobacteriaceae</taxon>
        <taxon>Cyclobacterium</taxon>
    </lineage>
</organism>
<feature type="transmembrane region" description="Helical" evidence="6">
    <location>
        <begin position="301"/>
        <end position="321"/>
    </location>
</feature>
<protein>
    <submittedName>
        <fullName evidence="7">Oligosaccharide flippase family protein</fullName>
    </submittedName>
</protein>
<keyword evidence="4 6" id="KW-1133">Transmembrane helix</keyword>
<dbReference type="InterPro" id="IPR050833">
    <property type="entry name" value="Poly_Biosynth_Transport"/>
</dbReference>
<evidence type="ECO:0000256" key="5">
    <source>
        <dbReference type="ARBA" id="ARBA00023136"/>
    </source>
</evidence>
<feature type="transmembrane region" description="Helical" evidence="6">
    <location>
        <begin position="116"/>
        <end position="134"/>
    </location>
</feature>
<keyword evidence="5 6" id="KW-0472">Membrane</keyword>
<dbReference type="EMBL" id="JAANYN010000006">
    <property type="protein sequence ID" value="NHE58234.1"/>
    <property type="molecule type" value="Genomic_DNA"/>
</dbReference>
<feature type="transmembrane region" description="Helical" evidence="6">
    <location>
        <begin position="180"/>
        <end position="198"/>
    </location>
</feature>